<dbReference type="GO" id="GO:0006779">
    <property type="term" value="P:porphyrin-containing compound biosynthetic process"/>
    <property type="evidence" value="ECO:0007669"/>
    <property type="project" value="InterPro"/>
</dbReference>
<reference evidence="2" key="1">
    <citation type="journal article" date="2014" name="Front. Microbiol.">
        <title>High frequency of phylogenetically diverse reductive dehalogenase-homologous genes in deep subseafloor sedimentary metagenomes.</title>
        <authorList>
            <person name="Kawai M."/>
            <person name="Futagami T."/>
            <person name="Toyoda A."/>
            <person name="Takaki Y."/>
            <person name="Nishi S."/>
            <person name="Hori S."/>
            <person name="Arai W."/>
            <person name="Tsubouchi T."/>
            <person name="Morono Y."/>
            <person name="Uchiyama I."/>
            <person name="Ito T."/>
            <person name="Fujiyama A."/>
            <person name="Inagaki F."/>
            <person name="Takami H."/>
        </authorList>
    </citation>
    <scope>NUCLEOTIDE SEQUENCE</scope>
    <source>
        <strain evidence="2">Expedition CK06-06</strain>
    </source>
</reference>
<evidence type="ECO:0000313" key="2">
    <source>
        <dbReference type="EMBL" id="GAG07914.1"/>
    </source>
</evidence>
<protein>
    <recommendedName>
        <fullName evidence="1">Uroporphyrinogen decarboxylase (URO-D) domain-containing protein</fullName>
    </recommendedName>
</protein>
<evidence type="ECO:0000259" key="1">
    <source>
        <dbReference type="Pfam" id="PF01208"/>
    </source>
</evidence>
<proteinExistence type="predicted"/>
<gene>
    <name evidence="2" type="ORF">S01H1_34970</name>
</gene>
<dbReference type="InterPro" id="IPR038071">
    <property type="entry name" value="UROD/MetE-like_sf"/>
</dbReference>
<dbReference type="InterPro" id="IPR000257">
    <property type="entry name" value="Uroporphyrinogen_deCOase"/>
</dbReference>
<feature type="domain" description="Uroporphyrinogen decarboxylase (URO-D)" evidence="1">
    <location>
        <begin position="21"/>
        <end position="156"/>
    </location>
</feature>
<dbReference type="AlphaFoldDB" id="X0UQ25"/>
<dbReference type="EMBL" id="BARS01021811">
    <property type="protein sequence ID" value="GAG07914.1"/>
    <property type="molecule type" value="Genomic_DNA"/>
</dbReference>
<feature type="non-terminal residue" evidence="2">
    <location>
        <position position="1"/>
    </location>
</feature>
<sequence length="170" mass="19468">ANGLLDGFVIWGDVAYKKSMFFSPDYWREYFKPWVKAIADHCHRNDLDVIYHGCGNVNEIFKDFIEMGIDACNPLEAKADMDVIELRRKFGHKIGFFGNSNIQIWETGNKELIRREVLRKLNAAKGGGYIFASDHSVTSAISGQTYDYIVRLVREYGQYPLELGEFGDVL</sequence>
<dbReference type="GO" id="GO:0004853">
    <property type="term" value="F:uroporphyrinogen decarboxylase activity"/>
    <property type="evidence" value="ECO:0007669"/>
    <property type="project" value="InterPro"/>
</dbReference>
<name>X0UQ25_9ZZZZ</name>
<accession>X0UQ25</accession>
<comment type="caution">
    <text evidence="2">The sequence shown here is derived from an EMBL/GenBank/DDBJ whole genome shotgun (WGS) entry which is preliminary data.</text>
</comment>
<dbReference type="Gene3D" id="3.20.20.210">
    <property type="match status" value="1"/>
</dbReference>
<dbReference type="SUPFAM" id="SSF51726">
    <property type="entry name" value="UROD/MetE-like"/>
    <property type="match status" value="1"/>
</dbReference>
<dbReference type="Pfam" id="PF01208">
    <property type="entry name" value="URO-D"/>
    <property type="match status" value="1"/>
</dbReference>
<organism evidence="2">
    <name type="scientific">marine sediment metagenome</name>
    <dbReference type="NCBI Taxonomy" id="412755"/>
    <lineage>
        <taxon>unclassified sequences</taxon>
        <taxon>metagenomes</taxon>
        <taxon>ecological metagenomes</taxon>
    </lineage>
</organism>